<feature type="non-terminal residue" evidence="7">
    <location>
        <position position="325"/>
    </location>
</feature>
<evidence type="ECO:0000256" key="5">
    <source>
        <dbReference type="SAM" id="Phobius"/>
    </source>
</evidence>
<accession>A0A8S4R0K0</accession>
<organism evidence="7 8">
    <name type="scientific">Pararge aegeria aegeria</name>
    <dbReference type="NCBI Taxonomy" id="348720"/>
    <lineage>
        <taxon>Eukaryota</taxon>
        <taxon>Metazoa</taxon>
        <taxon>Ecdysozoa</taxon>
        <taxon>Arthropoda</taxon>
        <taxon>Hexapoda</taxon>
        <taxon>Insecta</taxon>
        <taxon>Pterygota</taxon>
        <taxon>Neoptera</taxon>
        <taxon>Endopterygota</taxon>
        <taxon>Lepidoptera</taxon>
        <taxon>Glossata</taxon>
        <taxon>Ditrysia</taxon>
        <taxon>Papilionoidea</taxon>
        <taxon>Nymphalidae</taxon>
        <taxon>Satyrinae</taxon>
        <taxon>Satyrini</taxon>
        <taxon>Parargina</taxon>
        <taxon>Pararge</taxon>
    </lineage>
</organism>
<protein>
    <submittedName>
        <fullName evidence="7">Jg26570 protein</fullName>
    </submittedName>
</protein>
<feature type="transmembrane region" description="Helical" evidence="5">
    <location>
        <begin position="184"/>
        <end position="203"/>
    </location>
</feature>
<feature type="non-terminal residue" evidence="7">
    <location>
        <position position="1"/>
    </location>
</feature>
<feature type="transmembrane region" description="Helical" evidence="5">
    <location>
        <begin position="124"/>
        <end position="144"/>
    </location>
</feature>
<feature type="transmembrane region" description="Helical" evidence="5">
    <location>
        <begin position="98"/>
        <end position="118"/>
    </location>
</feature>
<evidence type="ECO:0000313" key="8">
    <source>
        <dbReference type="Proteomes" id="UP000838756"/>
    </source>
</evidence>
<evidence type="ECO:0000256" key="2">
    <source>
        <dbReference type="ARBA" id="ARBA00022692"/>
    </source>
</evidence>
<name>A0A8S4R0K0_9NEOP</name>
<dbReference type="InterPro" id="IPR020846">
    <property type="entry name" value="MFS_dom"/>
</dbReference>
<comment type="caution">
    <text evidence="7">The sequence shown here is derived from an EMBL/GenBank/DDBJ whole genome shotgun (WGS) entry which is preliminary data.</text>
</comment>
<dbReference type="GO" id="GO:0016020">
    <property type="term" value="C:membrane"/>
    <property type="evidence" value="ECO:0007669"/>
    <property type="project" value="UniProtKB-SubCell"/>
</dbReference>
<keyword evidence="4 5" id="KW-0472">Membrane</keyword>
<dbReference type="AlphaFoldDB" id="A0A8S4R0K0"/>
<feature type="transmembrane region" description="Helical" evidence="5">
    <location>
        <begin position="156"/>
        <end position="178"/>
    </location>
</feature>
<keyword evidence="8" id="KW-1185">Reference proteome</keyword>
<evidence type="ECO:0000256" key="3">
    <source>
        <dbReference type="ARBA" id="ARBA00022989"/>
    </source>
</evidence>
<dbReference type="InterPro" id="IPR005828">
    <property type="entry name" value="MFS_sugar_transport-like"/>
</dbReference>
<reference evidence="7" key="1">
    <citation type="submission" date="2022-03" db="EMBL/GenBank/DDBJ databases">
        <authorList>
            <person name="Lindestad O."/>
        </authorList>
    </citation>
    <scope>NUCLEOTIDE SEQUENCE</scope>
</reference>
<dbReference type="GO" id="GO:0022857">
    <property type="term" value="F:transmembrane transporter activity"/>
    <property type="evidence" value="ECO:0007669"/>
    <property type="project" value="InterPro"/>
</dbReference>
<evidence type="ECO:0000259" key="6">
    <source>
        <dbReference type="PROSITE" id="PS50850"/>
    </source>
</evidence>
<dbReference type="Gene3D" id="1.20.1250.20">
    <property type="entry name" value="MFS general substrate transporter like domains"/>
    <property type="match status" value="1"/>
</dbReference>
<gene>
    <name evidence="7" type="primary">jg26570</name>
    <name evidence="7" type="ORF">PAEG_LOCUS7810</name>
</gene>
<dbReference type="Proteomes" id="UP000838756">
    <property type="component" value="Unassembled WGS sequence"/>
</dbReference>
<evidence type="ECO:0000256" key="1">
    <source>
        <dbReference type="ARBA" id="ARBA00004141"/>
    </source>
</evidence>
<evidence type="ECO:0000313" key="7">
    <source>
        <dbReference type="EMBL" id="CAH2227281.1"/>
    </source>
</evidence>
<feature type="domain" description="Major facilitator superfamily (MFS) profile" evidence="6">
    <location>
        <begin position="29"/>
        <end position="325"/>
    </location>
</feature>
<feature type="transmembrane region" description="Helical" evidence="5">
    <location>
        <begin position="71"/>
        <end position="91"/>
    </location>
</feature>
<dbReference type="Pfam" id="PF00083">
    <property type="entry name" value="Sugar_tr"/>
    <property type="match status" value="1"/>
</dbReference>
<dbReference type="InterPro" id="IPR050549">
    <property type="entry name" value="MFS_Trehalose_Transporter"/>
</dbReference>
<dbReference type="OrthoDB" id="5290825at2759"/>
<dbReference type="PANTHER" id="PTHR48021:SF39">
    <property type="entry name" value="MAJOR FACILITATOR SUPERFAMILY (MFS) PROFILE DOMAIN-CONTAINING PROTEIN"/>
    <property type="match status" value="1"/>
</dbReference>
<proteinExistence type="predicted"/>
<keyword evidence="3 5" id="KW-1133">Transmembrane helix</keyword>
<dbReference type="PROSITE" id="PS50850">
    <property type="entry name" value="MFS"/>
    <property type="match status" value="1"/>
</dbReference>
<dbReference type="SUPFAM" id="SSF103473">
    <property type="entry name" value="MFS general substrate transporter"/>
    <property type="match status" value="1"/>
</dbReference>
<sequence length="325" mass="36766">MDTCPLSNMEKEEIKTSGYWIYFFRQLFSCSAVILNFFIFGLYMGAPTVIIPQLREEANVTAIITPEMTSWLSSISTYSAIPWAVILPMIAYRFGRKIPLILVSLNVLIGNIIFYCSASIKELILSQGLLGIFVGATITVSVMVMSEYTSPKYRGIFLTFKSATLFWGVWVSNAIGTFFHWKNIGIVIFVCAIYNLISCIFYYESPYWLATKGHFGECAKVHRWLKGTDEDSENELRKLITSQKEHLNLKLGERAKRGKIDKILNVIRSKGFYKPLAYASLPIFLYNLSGKVACAVYAIDIIKKITSSERMAYEGMLILDAVTVV</sequence>
<feature type="transmembrane region" description="Helical" evidence="5">
    <location>
        <begin position="27"/>
        <end position="51"/>
    </location>
</feature>
<comment type="subcellular location">
    <subcellularLocation>
        <location evidence="1">Membrane</location>
        <topology evidence="1">Multi-pass membrane protein</topology>
    </subcellularLocation>
</comment>
<evidence type="ECO:0000256" key="4">
    <source>
        <dbReference type="ARBA" id="ARBA00023136"/>
    </source>
</evidence>
<dbReference type="InterPro" id="IPR036259">
    <property type="entry name" value="MFS_trans_sf"/>
</dbReference>
<keyword evidence="2 5" id="KW-0812">Transmembrane</keyword>
<dbReference type="EMBL" id="CAKXAJ010022782">
    <property type="protein sequence ID" value="CAH2227281.1"/>
    <property type="molecule type" value="Genomic_DNA"/>
</dbReference>
<dbReference type="PANTHER" id="PTHR48021">
    <property type="match status" value="1"/>
</dbReference>